<feature type="repeat" description="NHL" evidence="2">
    <location>
        <begin position="100"/>
        <end position="130"/>
    </location>
</feature>
<dbReference type="AlphaFoldDB" id="A0A3B0AXD6"/>
<reference evidence="3 4" key="1">
    <citation type="journal article" date="2015" name="Antonie Van Leeuwenhoek">
        <title>Streptomyces klenkii sp. nov., isolated from deep marine sediment.</title>
        <authorList>
            <person name="Veyisoglu A."/>
            <person name="Sahin N."/>
        </authorList>
    </citation>
    <scope>NUCLEOTIDE SEQUENCE [LARGE SCALE GENOMIC DNA]</scope>
    <source>
        <strain evidence="3 4">KCTC 29202</strain>
    </source>
</reference>
<feature type="repeat" description="NHL" evidence="2">
    <location>
        <begin position="155"/>
        <end position="186"/>
    </location>
</feature>
<evidence type="ECO:0000256" key="2">
    <source>
        <dbReference type="PROSITE-ProRule" id="PRU00504"/>
    </source>
</evidence>
<dbReference type="SMART" id="SM00135">
    <property type="entry name" value="LY"/>
    <property type="match status" value="4"/>
</dbReference>
<organism evidence="3 4">
    <name type="scientific">Streptomyces klenkii</name>
    <dbReference type="NCBI Taxonomy" id="1420899"/>
    <lineage>
        <taxon>Bacteria</taxon>
        <taxon>Bacillati</taxon>
        <taxon>Actinomycetota</taxon>
        <taxon>Actinomycetes</taxon>
        <taxon>Kitasatosporales</taxon>
        <taxon>Streptomycetaceae</taxon>
        <taxon>Streptomyces</taxon>
    </lineage>
</organism>
<gene>
    <name evidence="3" type="ORF">D7231_27215</name>
</gene>
<dbReference type="PANTHER" id="PTHR46388:SF2">
    <property type="entry name" value="NHL REPEAT-CONTAINING PROTEIN 2"/>
    <property type="match status" value="1"/>
</dbReference>
<dbReference type="EMBL" id="RBAM01000013">
    <property type="protein sequence ID" value="RKN64979.1"/>
    <property type="molecule type" value="Genomic_DNA"/>
</dbReference>
<proteinExistence type="predicted"/>
<name>A0A3B0AXD6_9ACTN</name>
<comment type="caution">
    <text evidence="3">The sequence shown here is derived from an EMBL/GenBank/DDBJ whole genome shotgun (WGS) entry which is preliminary data.</text>
</comment>
<dbReference type="Gene3D" id="2.120.10.30">
    <property type="entry name" value="TolB, C-terminal domain"/>
    <property type="match status" value="3"/>
</dbReference>
<dbReference type="PROSITE" id="PS51125">
    <property type="entry name" value="NHL"/>
    <property type="match status" value="5"/>
</dbReference>
<dbReference type="OrthoDB" id="9762443at2"/>
<keyword evidence="1" id="KW-0677">Repeat</keyword>
<sequence length="768" mass="80177">MATTTSTGTGPQPAGLAEGAIATVAGNGVAGFISDGGPGALTRVYNPTDVTVDKNGNLYIADQANHRIRKVTPNGIITTIAGDGTAGYISDGGPAVATRLYNPSSVAVDDAGNLYIADTSNHRIRKVTPNGIITTVAGNGTAGYISDGGPAIATPLNSPYGVAVDRSGNLYIADYGNHRIRKVTPNGNITTIAGNGTAGYVSDGGPAIATRLQYPIGVAVDAADNLYIADRHNHRIRKVTPNGIITTVAGNGTAGYVSDGGPALGTRLHYPWGVALDEAGNLYIGDGHNHRIRKVTSDGIITTIAGNGTAGYVDDGGPAAGTRLYYPYGIALDRAGNLYIADQSNQRVRGVTGVAQMTPPLPPAADLYGEVVSPYRVQRGQEFDLGARIRSRGPNTADGQHVTVVLTLADGLVGGPGTTGRRLTRTFTGQQLIPYQGSLDGVFRVIAPDTTPAGTYESTLEIQYGGDLNLKDNTYALPVTVVVPSPVADETALTIYQDTIPDVAPGQRSTFIMRYTSPAGQPVNPGTIVQRFTAPTAFTFAGQPTYAYYEALDGIVTGNLDYRIEDDGRTLIITANPHVNTTPSDSGSVIYTIPVQARINALPGQYDNGSASIGRHTPVQISGKITSKAQDETALRVVQASVPAAAPGQISKFNLELRSFDNQPVNPGTIEQRITAPTGFEFTGAASYGYYNTKPYVTGNLDTRLEDNGKTLVIHSNPHLNTGTTDKTSLIHTIVVRALPGATSGTQSTDGRAVIGRLAPVPLTGRIL</sequence>
<evidence type="ECO:0008006" key="5">
    <source>
        <dbReference type="Google" id="ProtNLM"/>
    </source>
</evidence>
<dbReference type="InterPro" id="IPR011042">
    <property type="entry name" value="6-blade_b-propeller_TolB-like"/>
</dbReference>
<evidence type="ECO:0000313" key="3">
    <source>
        <dbReference type="EMBL" id="RKN64979.1"/>
    </source>
</evidence>
<keyword evidence="4" id="KW-1185">Reference proteome</keyword>
<dbReference type="PANTHER" id="PTHR46388">
    <property type="entry name" value="NHL REPEAT-CONTAINING PROTEIN 2"/>
    <property type="match status" value="1"/>
</dbReference>
<protein>
    <recommendedName>
        <fullName evidence="5">Leucine-rich repeat-containing protein</fullName>
    </recommendedName>
</protein>
<evidence type="ECO:0000256" key="1">
    <source>
        <dbReference type="ARBA" id="ARBA00022737"/>
    </source>
</evidence>
<evidence type="ECO:0000313" key="4">
    <source>
        <dbReference type="Proteomes" id="UP000270343"/>
    </source>
</evidence>
<dbReference type="CDD" id="cd14953">
    <property type="entry name" value="NHL_like_1"/>
    <property type="match status" value="1"/>
</dbReference>
<feature type="repeat" description="NHL" evidence="2">
    <location>
        <begin position="45"/>
        <end position="74"/>
    </location>
</feature>
<dbReference type="SUPFAM" id="SSF101898">
    <property type="entry name" value="NHL repeat"/>
    <property type="match status" value="1"/>
</dbReference>
<dbReference type="InterPro" id="IPR000033">
    <property type="entry name" value="LDLR_classB_rpt"/>
</dbReference>
<dbReference type="Proteomes" id="UP000270343">
    <property type="component" value="Unassembled WGS sequence"/>
</dbReference>
<dbReference type="InterPro" id="IPR001258">
    <property type="entry name" value="NHL_repeat"/>
</dbReference>
<feature type="repeat" description="NHL" evidence="2">
    <location>
        <begin position="270"/>
        <end position="298"/>
    </location>
</feature>
<dbReference type="RefSeq" id="WP_120758203.1">
    <property type="nucleotide sequence ID" value="NZ_RBAM01000013.1"/>
</dbReference>
<dbReference type="Pfam" id="PF01436">
    <property type="entry name" value="NHL"/>
    <property type="match status" value="5"/>
</dbReference>
<feature type="repeat" description="NHL" evidence="2">
    <location>
        <begin position="212"/>
        <end position="242"/>
    </location>
</feature>
<accession>A0A3B0AXD6</accession>